<dbReference type="Pfam" id="PF07221">
    <property type="entry name" value="GlcNAc_2-epim"/>
    <property type="match status" value="1"/>
</dbReference>
<dbReference type="AlphaFoldDB" id="A0A133V426"/>
<dbReference type="Gene3D" id="1.50.10.10">
    <property type="match status" value="1"/>
</dbReference>
<organism evidence="3 4">
    <name type="scientific">candidate division MSBL1 archaeon SCGC-AAA259O05</name>
    <dbReference type="NCBI Taxonomy" id="1698271"/>
    <lineage>
        <taxon>Archaea</taxon>
        <taxon>Methanobacteriati</taxon>
        <taxon>Methanobacteriota</taxon>
        <taxon>candidate division MSBL1</taxon>
    </lineage>
</organism>
<dbReference type="SUPFAM" id="SSF48208">
    <property type="entry name" value="Six-hairpin glycosidases"/>
    <property type="match status" value="1"/>
</dbReference>
<name>A0A133V426_9EURY</name>
<dbReference type="PATRIC" id="fig|1698271.3.peg.647"/>
<keyword evidence="2" id="KW-0413">Isomerase</keyword>
<proteinExistence type="inferred from homology"/>
<gene>
    <name evidence="3" type="ORF">AKJ41_02415</name>
</gene>
<sequence length="395" mass="46497">MEFRKPSWLRQHVLNILNFYYPDCIDHRYGGYISQLSDRDGHIYDGRSKSQVSTCRLIFNFSVGDMIEGPDWCRSAAKHGLDFLLSEHREEDGGYPWLLKGRSVEDPTRRAYAHAFALLAVSTASKADIPGADKEIEPTYRVIEEHFMETERGLCKPELGPDWEEVSPYRGQNANMHMCEALISAYEATENEKYLDDAVDIATALAKELTDKGEGLLWEHYDSDWEIDWDYNRDQPDHLFRPWGYQPGHLMEWSKLLLILDPYVSRNWFLDRAEHFFRSAVEKGWDSEYGGFYYSFDRNGKPILEDKYYWKLAEGSAAAALLAHRTGDDYYWEWYDRIWKYAWENMINKKYGNWYFKLTRDNEIHEGIDSTPEIKVGYHPLSACYEVMKEKGKYE</sequence>
<protein>
    <submittedName>
        <fullName evidence="3">N-acylglucosamine 2-epimerase</fullName>
    </submittedName>
</protein>
<comment type="similarity">
    <text evidence="1">Belongs to the N-acylglucosamine 2-epimerase family.</text>
</comment>
<reference evidence="3 4" key="1">
    <citation type="journal article" date="2016" name="Sci. Rep.">
        <title>Metabolic traits of an uncultured archaeal lineage -MSBL1- from brine pools of the Red Sea.</title>
        <authorList>
            <person name="Mwirichia R."/>
            <person name="Alam I."/>
            <person name="Rashid M."/>
            <person name="Vinu M."/>
            <person name="Ba-Alawi W."/>
            <person name="Anthony Kamau A."/>
            <person name="Kamanda Ngugi D."/>
            <person name="Goker M."/>
            <person name="Klenk H.P."/>
            <person name="Bajic V."/>
            <person name="Stingl U."/>
        </authorList>
    </citation>
    <scope>NUCLEOTIDE SEQUENCE [LARGE SCALE GENOMIC DNA]</scope>
    <source>
        <strain evidence="3">SCGC-AAA259O05</strain>
    </source>
</reference>
<dbReference type="EMBL" id="LHXV01000022">
    <property type="protein sequence ID" value="KXB01190.1"/>
    <property type="molecule type" value="Genomic_DNA"/>
</dbReference>
<evidence type="ECO:0000313" key="3">
    <source>
        <dbReference type="EMBL" id="KXB01190.1"/>
    </source>
</evidence>
<keyword evidence="4" id="KW-1185">Reference proteome</keyword>
<dbReference type="Proteomes" id="UP000070344">
    <property type="component" value="Unassembled WGS sequence"/>
</dbReference>
<accession>A0A133V426</accession>
<comment type="caution">
    <text evidence="3">The sequence shown here is derived from an EMBL/GenBank/DDBJ whole genome shotgun (WGS) entry which is preliminary data.</text>
</comment>
<dbReference type="InterPro" id="IPR008928">
    <property type="entry name" value="6-hairpin_glycosidase_sf"/>
</dbReference>
<evidence type="ECO:0000256" key="1">
    <source>
        <dbReference type="ARBA" id="ARBA00008558"/>
    </source>
</evidence>
<dbReference type="PANTHER" id="PTHR15108">
    <property type="entry name" value="N-ACYLGLUCOSAMINE-2-EPIMERASE"/>
    <property type="match status" value="1"/>
</dbReference>
<evidence type="ECO:0000256" key="2">
    <source>
        <dbReference type="ARBA" id="ARBA00023235"/>
    </source>
</evidence>
<dbReference type="InterPro" id="IPR012341">
    <property type="entry name" value="6hp_glycosidase-like_sf"/>
</dbReference>
<dbReference type="GO" id="GO:0005975">
    <property type="term" value="P:carbohydrate metabolic process"/>
    <property type="evidence" value="ECO:0007669"/>
    <property type="project" value="InterPro"/>
</dbReference>
<evidence type="ECO:0000313" key="4">
    <source>
        <dbReference type="Proteomes" id="UP000070344"/>
    </source>
</evidence>
<dbReference type="InterPro" id="IPR010819">
    <property type="entry name" value="AGE/CE"/>
</dbReference>
<dbReference type="GO" id="GO:0016853">
    <property type="term" value="F:isomerase activity"/>
    <property type="evidence" value="ECO:0007669"/>
    <property type="project" value="UniProtKB-KW"/>
</dbReference>